<evidence type="ECO:0000313" key="3">
    <source>
        <dbReference type="Proteomes" id="UP001066276"/>
    </source>
</evidence>
<name>A0AAV7TED2_PLEWA</name>
<keyword evidence="3" id="KW-1185">Reference proteome</keyword>
<feature type="compositionally biased region" description="Basic and acidic residues" evidence="1">
    <location>
        <begin position="61"/>
        <end position="87"/>
    </location>
</feature>
<dbReference type="Proteomes" id="UP001066276">
    <property type="component" value="Chromosome 3_2"/>
</dbReference>
<evidence type="ECO:0000313" key="2">
    <source>
        <dbReference type="EMBL" id="KAJ1174770.1"/>
    </source>
</evidence>
<feature type="compositionally biased region" description="Basic and acidic residues" evidence="1">
    <location>
        <begin position="15"/>
        <end position="35"/>
    </location>
</feature>
<accession>A0AAV7TED2</accession>
<evidence type="ECO:0000256" key="1">
    <source>
        <dbReference type="SAM" id="MobiDB-lite"/>
    </source>
</evidence>
<feature type="region of interest" description="Disordered" evidence="1">
    <location>
        <begin position="1"/>
        <end position="168"/>
    </location>
</feature>
<dbReference type="EMBL" id="JANPWB010000006">
    <property type="protein sequence ID" value="KAJ1174770.1"/>
    <property type="molecule type" value="Genomic_DNA"/>
</dbReference>
<protein>
    <submittedName>
        <fullName evidence="2">Uncharacterized protein</fullName>
    </submittedName>
</protein>
<feature type="compositionally biased region" description="Basic and acidic residues" evidence="1">
    <location>
        <begin position="94"/>
        <end position="125"/>
    </location>
</feature>
<reference evidence="2" key="1">
    <citation type="journal article" date="2022" name="bioRxiv">
        <title>Sequencing and chromosome-scale assembly of the giantPleurodeles waltlgenome.</title>
        <authorList>
            <person name="Brown T."/>
            <person name="Elewa A."/>
            <person name="Iarovenko S."/>
            <person name="Subramanian E."/>
            <person name="Araus A.J."/>
            <person name="Petzold A."/>
            <person name="Susuki M."/>
            <person name="Suzuki K.-i.T."/>
            <person name="Hayashi T."/>
            <person name="Toyoda A."/>
            <person name="Oliveira C."/>
            <person name="Osipova E."/>
            <person name="Leigh N.D."/>
            <person name="Simon A."/>
            <person name="Yun M.H."/>
        </authorList>
    </citation>
    <scope>NUCLEOTIDE SEQUENCE</scope>
    <source>
        <strain evidence="2">20211129_DDA</strain>
        <tissue evidence="2">Liver</tissue>
    </source>
</reference>
<organism evidence="2 3">
    <name type="scientific">Pleurodeles waltl</name>
    <name type="common">Iberian ribbed newt</name>
    <dbReference type="NCBI Taxonomy" id="8319"/>
    <lineage>
        <taxon>Eukaryota</taxon>
        <taxon>Metazoa</taxon>
        <taxon>Chordata</taxon>
        <taxon>Craniata</taxon>
        <taxon>Vertebrata</taxon>
        <taxon>Euteleostomi</taxon>
        <taxon>Amphibia</taxon>
        <taxon>Batrachia</taxon>
        <taxon>Caudata</taxon>
        <taxon>Salamandroidea</taxon>
        <taxon>Salamandridae</taxon>
        <taxon>Pleurodelinae</taxon>
        <taxon>Pleurodeles</taxon>
    </lineage>
</organism>
<gene>
    <name evidence="2" type="ORF">NDU88_000061</name>
</gene>
<feature type="compositionally biased region" description="Basic and acidic residues" evidence="1">
    <location>
        <begin position="142"/>
        <end position="151"/>
    </location>
</feature>
<comment type="caution">
    <text evidence="2">The sequence shown here is derived from an EMBL/GenBank/DDBJ whole genome shotgun (WGS) entry which is preliminary data.</text>
</comment>
<sequence>MELGGIGACELGGTDDWRNRRDQNRSSRSVEERSAARIGINENPEDGRGPGKLNGKAATLQEKRGLSRYGERYKGKGWDDGRWERREKGKKGKEKGIWHGEHYEGRENKGERGNGEHYEGRENKGGRGTGSTTYEGNPRGTQYEEHVKGRGETGPQQYWEETKRTEER</sequence>
<proteinExistence type="predicted"/>
<dbReference type="AlphaFoldDB" id="A0AAV7TED2"/>